<keyword evidence="4" id="KW-0479">Metal-binding</keyword>
<dbReference type="AlphaFoldDB" id="A0AAX2JCQ7"/>
<keyword evidence="11" id="KW-1208">Phospholipid metabolism</keyword>
<dbReference type="Pfam" id="PF00781">
    <property type="entry name" value="DAGK_cat"/>
    <property type="match status" value="1"/>
</dbReference>
<keyword evidence="8" id="KW-0460">Magnesium</keyword>
<evidence type="ECO:0000256" key="2">
    <source>
        <dbReference type="ARBA" id="ARBA00022516"/>
    </source>
</evidence>
<evidence type="ECO:0000256" key="5">
    <source>
        <dbReference type="ARBA" id="ARBA00022741"/>
    </source>
</evidence>
<feature type="domain" description="DAGKc" evidence="12">
    <location>
        <begin position="1"/>
        <end position="130"/>
    </location>
</feature>
<evidence type="ECO:0000313" key="14">
    <source>
        <dbReference type="Proteomes" id="UP000249008"/>
    </source>
</evidence>
<protein>
    <submittedName>
        <fullName evidence="13">Diacylglycerol kinase</fullName>
        <ecNumber evidence="13">2.7.1.107</ecNumber>
    </submittedName>
</protein>
<dbReference type="GO" id="GO:0046872">
    <property type="term" value="F:metal ion binding"/>
    <property type="evidence" value="ECO:0007669"/>
    <property type="project" value="UniProtKB-KW"/>
</dbReference>
<proteinExistence type="predicted"/>
<dbReference type="InterPro" id="IPR017438">
    <property type="entry name" value="ATP-NAD_kinase_N"/>
</dbReference>
<evidence type="ECO:0000256" key="10">
    <source>
        <dbReference type="ARBA" id="ARBA00023209"/>
    </source>
</evidence>
<comment type="cofactor">
    <cofactor evidence="1">
        <name>Mg(2+)</name>
        <dbReference type="ChEBI" id="CHEBI:18420"/>
    </cofactor>
</comment>
<dbReference type="EC" id="2.7.1.107" evidence="13"/>
<keyword evidence="10" id="KW-0594">Phospholipid biosynthesis</keyword>
<evidence type="ECO:0000256" key="1">
    <source>
        <dbReference type="ARBA" id="ARBA00001946"/>
    </source>
</evidence>
<evidence type="ECO:0000313" key="13">
    <source>
        <dbReference type="EMBL" id="SQJ09873.1"/>
    </source>
</evidence>
<keyword evidence="2" id="KW-0444">Lipid biosynthesis</keyword>
<name>A0AAX2JCQ7_9FUSO</name>
<dbReference type="Gene3D" id="2.60.200.40">
    <property type="match status" value="1"/>
</dbReference>
<organism evidence="13 14">
    <name type="scientific">Fusobacterium ulcerans</name>
    <dbReference type="NCBI Taxonomy" id="861"/>
    <lineage>
        <taxon>Bacteria</taxon>
        <taxon>Fusobacteriati</taxon>
        <taxon>Fusobacteriota</taxon>
        <taxon>Fusobacteriia</taxon>
        <taxon>Fusobacteriales</taxon>
        <taxon>Fusobacteriaceae</taxon>
        <taxon>Fusobacterium</taxon>
    </lineage>
</organism>
<dbReference type="InterPro" id="IPR005218">
    <property type="entry name" value="Diacylglycerol/lipid_kinase"/>
</dbReference>
<dbReference type="KEGG" id="ful:C4N20_02635"/>
<dbReference type="EMBL" id="LS483487">
    <property type="protein sequence ID" value="SQJ09873.1"/>
    <property type="molecule type" value="Genomic_DNA"/>
</dbReference>
<dbReference type="SUPFAM" id="SSF111331">
    <property type="entry name" value="NAD kinase/diacylglycerol kinase-like"/>
    <property type="match status" value="1"/>
</dbReference>
<keyword evidence="3 13" id="KW-0808">Transferase</keyword>
<dbReference type="GO" id="GO:0004143">
    <property type="term" value="F:ATP-dependent diacylglycerol kinase activity"/>
    <property type="evidence" value="ECO:0007669"/>
    <property type="project" value="UniProtKB-EC"/>
</dbReference>
<dbReference type="NCBIfam" id="NF009605">
    <property type="entry name" value="PRK13059.1"/>
    <property type="match status" value="1"/>
</dbReference>
<accession>A0AAX2JCQ7</accession>
<dbReference type="Proteomes" id="UP000249008">
    <property type="component" value="Chromosome 1"/>
</dbReference>
<dbReference type="Gene3D" id="3.40.50.10330">
    <property type="entry name" value="Probable inorganic polyphosphate/atp-NAD kinase, domain 1"/>
    <property type="match status" value="1"/>
</dbReference>
<dbReference type="InterPro" id="IPR050187">
    <property type="entry name" value="Lipid_Phosphate_FormReg"/>
</dbReference>
<dbReference type="RefSeq" id="WP_005981160.1">
    <property type="nucleotide sequence ID" value="NZ_CABKNW010000005.1"/>
</dbReference>
<dbReference type="InterPro" id="IPR045540">
    <property type="entry name" value="YegS/DAGK_C"/>
</dbReference>
<dbReference type="InterPro" id="IPR016064">
    <property type="entry name" value="NAD/diacylglycerol_kinase_sf"/>
</dbReference>
<keyword evidence="9" id="KW-0443">Lipid metabolism</keyword>
<evidence type="ECO:0000256" key="3">
    <source>
        <dbReference type="ARBA" id="ARBA00022679"/>
    </source>
</evidence>
<evidence type="ECO:0000256" key="8">
    <source>
        <dbReference type="ARBA" id="ARBA00022842"/>
    </source>
</evidence>
<evidence type="ECO:0000256" key="6">
    <source>
        <dbReference type="ARBA" id="ARBA00022777"/>
    </source>
</evidence>
<dbReference type="InterPro" id="IPR001206">
    <property type="entry name" value="Diacylglycerol_kinase_cat_dom"/>
</dbReference>
<evidence type="ECO:0000259" key="12">
    <source>
        <dbReference type="PROSITE" id="PS50146"/>
    </source>
</evidence>
<dbReference type="GO" id="GO:0005886">
    <property type="term" value="C:plasma membrane"/>
    <property type="evidence" value="ECO:0007669"/>
    <property type="project" value="TreeGrafter"/>
</dbReference>
<keyword evidence="7" id="KW-0067">ATP-binding</keyword>
<sequence>MKKVKFIYNPFSGENEILKHLDTIIHLYQQQSMEIVPFRISMETPLENAFTTLDESYDHILAAGGDGTINQVVNIIKNKNIDLPLAILPVGTANDFAKHIGMSSNIEDSCKKILKGTPKDVDLGFANGKYFINVFSYGLFTDISQKTPTHLKNTIGKLAYYFNGIMELPTFKKMNISVESSEFNYDGSALIFFAFNGRTAGNINIAYKSEIDDGLLDIIIVKGDTLTKTLTSLFQFFKSEHLEIPGSFIHFRTSDLKVSCEDKSIVTDIDGEPGPSFPLNISCIKSGIKIIY</sequence>
<dbReference type="PROSITE" id="PS50146">
    <property type="entry name" value="DAGK"/>
    <property type="match status" value="1"/>
</dbReference>
<keyword evidence="6 13" id="KW-0418">Kinase</keyword>
<dbReference type="SMART" id="SM00046">
    <property type="entry name" value="DAGKc"/>
    <property type="match status" value="1"/>
</dbReference>
<dbReference type="NCBIfam" id="TIGR00147">
    <property type="entry name" value="YegS/Rv2252/BmrU family lipid kinase"/>
    <property type="match status" value="1"/>
</dbReference>
<dbReference type="Pfam" id="PF19279">
    <property type="entry name" value="YegS_C"/>
    <property type="match status" value="1"/>
</dbReference>
<dbReference type="GO" id="GO:0008654">
    <property type="term" value="P:phospholipid biosynthetic process"/>
    <property type="evidence" value="ECO:0007669"/>
    <property type="project" value="UniProtKB-KW"/>
</dbReference>
<dbReference type="PANTHER" id="PTHR12358">
    <property type="entry name" value="SPHINGOSINE KINASE"/>
    <property type="match status" value="1"/>
</dbReference>
<reference evidence="13 14" key="1">
    <citation type="submission" date="2018-06" db="EMBL/GenBank/DDBJ databases">
        <authorList>
            <consortium name="Pathogen Informatics"/>
            <person name="Doyle S."/>
        </authorList>
    </citation>
    <scope>NUCLEOTIDE SEQUENCE [LARGE SCALE GENOMIC DNA]</scope>
    <source>
        <strain evidence="13 14">NCTC12112</strain>
    </source>
</reference>
<evidence type="ECO:0000256" key="4">
    <source>
        <dbReference type="ARBA" id="ARBA00022723"/>
    </source>
</evidence>
<evidence type="ECO:0000256" key="9">
    <source>
        <dbReference type="ARBA" id="ARBA00023098"/>
    </source>
</evidence>
<dbReference type="GeneID" id="78453690"/>
<gene>
    <name evidence="13" type="primary">dagK</name>
    <name evidence="13" type="ORF">NCTC12112_02409</name>
</gene>
<evidence type="ECO:0000256" key="11">
    <source>
        <dbReference type="ARBA" id="ARBA00023264"/>
    </source>
</evidence>
<dbReference type="PANTHER" id="PTHR12358:SF106">
    <property type="entry name" value="LIPID KINASE YEGS"/>
    <property type="match status" value="1"/>
</dbReference>
<dbReference type="GO" id="GO:0005524">
    <property type="term" value="F:ATP binding"/>
    <property type="evidence" value="ECO:0007669"/>
    <property type="project" value="UniProtKB-KW"/>
</dbReference>
<keyword evidence="5" id="KW-0547">Nucleotide-binding</keyword>
<evidence type="ECO:0000256" key="7">
    <source>
        <dbReference type="ARBA" id="ARBA00022840"/>
    </source>
</evidence>